<reference evidence="1 2" key="2">
    <citation type="submission" date="2018-11" db="EMBL/GenBank/DDBJ databases">
        <authorList>
            <consortium name="Pathogen Informatics"/>
        </authorList>
    </citation>
    <scope>NUCLEOTIDE SEQUENCE [LARGE SCALE GENOMIC DNA]</scope>
</reference>
<name>A0A183H7I8_9BILA</name>
<evidence type="ECO:0000313" key="1">
    <source>
        <dbReference type="EMBL" id="VDO36533.1"/>
    </source>
</evidence>
<dbReference type="WBParaSite" id="OFLC_0000344901-mRNA-1">
    <property type="protein sequence ID" value="OFLC_0000344901-mRNA-1"/>
    <property type="gene ID" value="OFLC_0000344901"/>
</dbReference>
<sequence>MNGGEDFFVNQSKIWGKNIHAIDLDFGEDELLGDELSSAKGIEPTETSISFEVNSFILFLRTYLFWFISVGYQRTTLPVQNSPIVYLMKMHFFQETI</sequence>
<gene>
    <name evidence="1" type="ORF">OFLC_LOCUS3450</name>
</gene>
<dbReference type="AlphaFoldDB" id="A0A183H7I8"/>
<dbReference type="EMBL" id="UZAJ01002304">
    <property type="protein sequence ID" value="VDO36533.1"/>
    <property type="molecule type" value="Genomic_DNA"/>
</dbReference>
<dbReference type="Proteomes" id="UP000267606">
    <property type="component" value="Unassembled WGS sequence"/>
</dbReference>
<organism evidence="3">
    <name type="scientific">Onchocerca flexuosa</name>
    <dbReference type="NCBI Taxonomy" id="387005"/>
    <lineage>
        <taxon>Eukaryota</taxon>
        <taxon>Metazoa</taxon>
        <taxon>Ecdysozoa</taxon>
        <taxon>Nematoda</taxon>
        <taxon>Chromadorea</taxon>
        <taxon>Rhabditida</taxon>
        <taxon>Spirurina</taxon>
        <taxon>Spiruromorpha</taxon>
        <taxon>Filarioidea</taxon>
        <taxon>Onchocercidae</taxon>
        <taxon>Onchocerca</taxon>
    </lineage>
</organism>
<proteinExistence type="predicted"/>
<keyword evidence="2" id="KW-1185">Reference proteome</keyword>
<evidence type="ECO:0000313" key="3">
    <source>
        <dbReference type="WBParaSite" id="OFLC_0000344901-mRNA-1"/>
    </source>
</evidence>
<evidence type="ECO:0000313" key="2">
    <source>
        <dbReference type="Proteomes" id="UP000267606"/>
    </source>
</evidence>
<protein>
    <submittedName>
        <fullName evidence="1 3">Uncharacterized protein</fullName>
    </submittedName>
</protein>
<reference evidence="3" key="1">
    <citation type="submission" date="2016-06" db="UniProtKB">
        <authorList>
            <consortium name="WormBaseParasite"/>
        </authorList>
    </citation>
    <scope>IDENTIFICATION</scope>
</reference>
<accession>A0A183H7I8</accession>